<dbReference type="InterPro" id="IPR002563">
    <property type="entry name" value="Flavin_Rdtase-like_dom"/>
</dbReference>
<dbReference type="PANTHER" id="PTHR43567">
    <property type="entry name" value="FLAVOREDOXIN-RELATED-RELATED"/>
    <property type="match status" value="1"/>
</dbReference>
<dbReference type="Proteomes" id="UP000287969">
    <property type="component" value="Chromosome"/>
</dbReference>
<evidence type="ECO:0000256" key="1">
    <source>
        <dbReference type="ARBA" id="ARBA00001917"/>
    </source>
</evidence>
<gene>
    <name evidence="5" type="ORF">EQM13_08025</name>
</gene>
<keyword evidence="2" id="KW-0285">Flavoprotein</keyword>
<evidence type="ECO:0000313" key="6">
    <source>
        <dbReference type="Proteomes" id="UP000287969"/>
    </source>
</evidence>
<dbReference type="Gene3D" id="2.30.110.10">
    <property type="entry name" value="Electron Transport, Fmn-binding Protein, Chain A"/>
    <property type="match status" value="1"/>
</dbReference>
<name>A0A410QC80_9FIRM</name>
<dbReference type="Pfam" id="PF01613">
    <property type="entry name" value="Flavin_Reduct"/>
    <property type="match status" value="1"/>
</dbReference>
<comment type="cofactor">
    <cofactor evidence="1">
        <name>FMN</name>
        <dbReference type="ChEBI" id="CHEBI:58210"/>
    </cofactor>
</comment>
<evidence type="ECO:0000313" key="5">
    <source>
        <dbReference type="EMBL" id="QAT61529.1"/>
    </source>
</evidence>
<evidence type="ECO:0000256" key="2">
    <source>
        <dbReference type="ARBA" id="ARBA00022630"/>
    </source>
</evidence>
<accession>A0A410QC80</accession>
<dbReference type="InterPro" id="IPR052174">
    <property type="entry name" value="Flavoredoxin"/>
</dbReference>
<evidence type="ECO:0000259" key="4">
    <source>
        <dbReference type="Pfam" id="PF01613"/>
    </source>
</evidence>
<dbReference type="SUPFAM" id="SSF50475">
    <property type="entry name" value="FMN-binding split barrel"/>
    <property type="match status" value="1"/>
</dbReference>
<feature type="domain" description="Flavin reductase like" evidence="4">
    <location>
        <begin position="12"/>
        <end position="168"/>
    </location>
</feature>
<evidence type="ECO:0000256" key="3">
    <source>
        <dbReference type="ARBA" id="ARBA00038054"/>
    </source>
</evidence>
<protein>
    <submittedName>
        <fullName evidence="5">Flavin reductase family protein</fullName>
    </submittedName>
</protein>
<keyword evidence="6" id="KW-1185">Reference proteome</keyword>
<organism evidence="5 6">
    <name type="scientific">Acidilutibacter cellobiosedens</name>
    <dbReference type="NCBI Taxonomy" id="2507161"/>
    <lineage>
        <taxon>Bacteria</taxon>
        <taxon>Bacillati</taxon>
        <taxon>Bacillota</taxon>
        <taxon>Tissierellia</taxon>
        <taxon>Tissierellales</taxon>
        <taxon>Acidilutibacteraceae</taxon>
        <taxon>Acidilutibacter</taxon>
    </lineage>
</organism>
<dbReference type="OrthoDB" id="9806228at2"/>
<dbReference type="GO" id="GO:0016646">
    <property type="term" value="F:oxidoreductase activity, acting on the CH-NH group of donors, NAD or NADP as acceptor"/>
    <property type="evidence" value="ECO:0007669"/>
    <property type="project" value="UniProtKB-ARBA"/>
</dbReference>
<comment type="similarity">
    <text evidence="3">Belongs to the flavoredoxin family.</text>
</comment>
<dbReference type="EMBL" id="CP035282">
    <property type="protein sequence ID" value="QAT61529.1"/>
    <property type="molecule type" value="Genomic_DNA"/>
</dbReference>
<dbReference type="InterPro" id="IPR012349">
    <property type="entry name" value="Split_barrel_FMN-bd"/>
</dbReference>
<sequence>MKMIKNNTPCFFTQQVFLIGTYDEDGNERFAPISWISYTRGEPSCLVISINGTKKTKENIGRTGFLSATVVTPDLLPLCEQFNRATYKKEMKDKLQYSVEKGKILDVPLLVGGKFSYECQVIKTVEIGTTHTYFAEIKNINVSEDIQKLDFFDLREVNPVVYSPMNYFTIGKHLGKIGDYSNL</sequence>
<dbReference type="KEGG" id="spoa:EQM13_08025"/>
<dbReference type="PANTHER" id="PTHR43567:SF1">
    <property type="entry name" value="FLAVOREDOXIN"/>
    <property type="match status" value="1"/>
</dbReference>
<dbReference type="AlphaFoldDB" id="A0A410QC80"/>
<reference evidence="6" key="1">
    <citation type="submission" date="2019-01" db="EMBL/GenBank/DDBJ databases">
        <title>Draft genomes of a novel of Sporanaerobacter strains.</title>
        <authorList>
            <person name="Ma S."/>
        </authorList>
    </citation>
    <scope>NUCLEOTIDE SEQUENCE [LARGE SCALE GENOMIC DNA]</scope>
    <source>
        <strain evidence="6">NJN-17</strain>
    </source>
</reference>
<dbReference type="RefSeq" id="WP_128752402.1">
    <property type="nucleotide sequence ID" value="NZ_CP035282.1"/>
</dbReference>
<dbReference type="GO" id="GO:0010181">
    <property type="term" value="F:FMN binding"/>
    <property type="evidence" value="ECO:0007669"/>
    <property type="project" value="InterPro"/>
</dbReference>
<proteinExistence type="inferred from homology"/>